<keyword evidence="2" id="KW-1185">Reference proteome</keyword>
<feature type="non-terminal residue" evidence="1">
    <location>
        <position position="1"/>
    </location>
</feature>
<accession>A0A9W4T9V4</accession>
<sequence>MSDTNLQDIFDNFDYVPNDYNDLESIAFAESLTSESVVGSIGSDNSALNYDIEMPFLFNNANFERARSRIEEDENNDIFLLKDINDIDTEVEVNTSTISIFDSESTTLGSTDGNEYFVMDTTNASESLSECPILDINNSSIQCCSSHSERQRPLSQLIGAWEINPEIFQKAQTKNDLSTI</sequence>
<dbReference type="EMBL" id="CAMKVN010016966">
    <property type="protein sequence ID" value="CAI2197739.1"/>
    <property type="molecule type" value="Genomic_DNA"/>
</dbReference>
<evidence type="ECO:0000313" key="2">
    <source>
        <dbReference type="Proteomes" id="UP001153678"/>
    </source>
</evidence>
<evidence type="ECO:0000313" key="1">
    <source>
        <dbReference type="EMBL" id="CAI2197739.1"/>
    </source>
</evidence>
<dbReference type="AlphaFoldDB" id="A0A9W4T9V4"/>
<proteinExistence type="predicted"/>
<comment type="caution">
    <text evidence="1">The sequence shown here is derived from an EMBL/GenBank/DDBJ whole genome shotgun (WGS) entry which is preliminary data.</text>
</comment>
<name>A0A9W4T9V4_9GLOM</name>
<reference evidence="1" key="1">
    <citation type="submission" date="2022-08" db="EMBL/GenBank/DDBJ databases">
        <authorList>
            <person name="Kallberg Y."/>
            <person name="Tangrot J."/>
            <person name="Rosling A."/>
        </authorList>
    </citation>
    <scope>NUCLEOTIDE SEQUENCE</scope>
    <source>
        <strain evidence="1">Wild A</strain>
    </source>
</reference>
<organism evidence="1 2">
    <name type="scientific">Funneliformis geosporum</name>
    <dbReference type="NCBI Taxonomy" id="1117311"/>
    <lineage>
        <taxon>Eukaryota</taxon>
        <taxon>Fungi</taxon>
        <taxon>Fungi incertae sedis</taxon>
        <taxon>Mucoromycota</taxon>
        <taxon>Glomeromycotina</taxon>
        <taxon>Glomeromycetes</taxon>
        <taxon>Glomerales</taxon>
        <taxon>Glomeraceae</taxon>
        <taxon>Funneliformis</taxon>
    </lineage>
</organism>
<feature type="non-terminal residue" evidence="1">
    <location>
        <position position="180"/>
    </location>
</feature>
<gene>
    <name evidence="1" type="ORF">FWILDA_LOCUS18226</name>
</gene>
<dbReference type="OrthoDB" id="2392499at2759"/>
<dbReference type="Proteomes" id="UP001153678">
    <property type="component" value="Unassembled WGS sequence"/>
</dbReference>
<protein>
    <submittedName>
        <fullName evidence="1">16304_t:CDS:1</fullName>
    </submittedName>
</protein>